<keyword evidence="3" id="KW-1185">Reference proteome</keyword>
<evidence type="ECO:0000313" key="3">
    <source>
        <dbReference type="Proteomes" id="UP000243217"/>
    </source>
</evidence>
<dbReference type="Proteomes" id="UP000243217">
    <property type="component" value="Unassembled WGS sequence"/>
</dbReference>
<dbReference type="OrthoDB" id="72323at2759"/>
<reference evidence="2 3" key="1">
    <citation type="journal article" date="2014" name="Genome Biol. Evol.">
        <title>The secreted proteins of Achlya hypogyna and Thraustotheca clavata identify the ancestral oomycete secretome and reveal gene acquisitions by horizontal gene transfer.</title>
        <authorList>
            <person name="Misner I."/>
            <person name="Blouin N."/>
            <person name="Leonard G."/>
            <person name="Richards T.A."/>
            <person name="Lane C.E."/>
        </authorList>
    </citation>
    <scope>NUCLEOTIDE SEQUENCE [LARGE SCALE GENOMIC DNA]</scope>
    <source>
        <strain evidence="2 3">ATCC 34112</strain>
    </source>
</reference>
<protein>
    <submittedName>
        <fullName evidence="2">Uncharacterized protein</fullName>
    </submittedName>
</protein>
<keyword evidence="1" id="KW-0812">Transmembrane</keyword>
<gene>
    <name evidence="2" type="ORF">THRCLA_07516</name>
</gene>
<keyword evidence="1" id="KW-0472">Membrane</keyword>
<evidence type="ECO:0000256" key="1">
    <source>
        <dbReference type="SAM" id="Phobius"/>
    </source>
</evidence>
<name>A0A1V9ZCX7_9STRA</name>
<evidence type="ECO:0000313" key="2">
    <source>
        <dbReference type="EMBL" id="OQR95855.1"/>
    </source>
</evidence>
<comment type="caution">
    <text evidence="2">The sequence shown here is derived from an EMBL/GenBank/DDBJ whole genome shotgun (WGS) entry which is preliminary data.</text>
</comment>
<feature type="transmembrane region" description="Helical" evidence="1">
    <location>
        <begin position="180"/>
        <end position="201"/>
    </location>
</feature>
<accession>A0A1V9ZCX7</accession>
<dbReference type="EMBL" id="JNBS01002019">
    <property type="protein sequence ID" value="OQR95855.1"/>
    <property type="molecule type" value="Genomic_DNA"/>
</dbReference>
<sequence>MSVLESISKAEKHVIYVTKSLEKLRAEHNVSELISMNASLLTDLREKQNVWRKEWKEIQRADEKDREEVLLDWSQTKKDILDQVAKRTEEVDQVKASERQAMHILREWNGVRKTIAHKKQQVQLLEQTIERQEIDNSAKMRLVQQHAEAIESLRWEQLNRQRMLENEKLAAEESIVRRKFWLRAGFLISLLFVFGMVMIALDRDRKKGSNLRLYDYQHQSID</sequence>
<dbReference type="AlphaFoldDB" id="A0A1V9ZCX7"/>
<organism evidence="2 3">
    <name type="scientific">Thraustotheca clavata</name>
    <dbReference type="NCBI Taxonomy" id="74557"/>
    <lineage>
        <taxon>Eukaryota</taxon>
        <taxon>Sar</taxon>
        <taxon>Stramenopiles</taxon>
        <taxon>Oomycota</taxon>
        <taxon>Saprolegniomycetes</taxon>
        <taxon>Saprolegniales</taxon>
        <taxon>Achlyaceae</taxon>
        <taxon>Thraustotheca</taxon>
    </lineage>
</organism>
<keyword evidence="1" id="KW-1133">Transmembrane helix</keyword>
<proteinExistence type="predicted"/>